<organism evidence="2 3">
    <name type="scientific">Yanshouia hominis</name>
    <dbReference type="NCBI Taxonomy" id="2763673"/>
    <lineage>
        <taxon>Bacteria</taxon>
        <taxon>Bacillati</taxon>
        <taxon>Bacillota</taxon>
        <taxon>Clostridia</taxon>
        <taxon>Eubacteriales</taxon>
        <taxon>Oscillospiraceae</taxon>
        <taxon>Yanshouia</taxon>
    </lineage>
</organism>
<proteinExistence type="predicted"/>
<name>A0ABR7NJH6_9FIRM</name>
<sequence>MEEARNCICCNVQNCAYNDDCRCTAKKVDVGPQYCACTAGCSDETVCATFRPKA</sequence>
<feature type="domain" description="DUF1540" evidence="1">
    <location>
        <begin position="8"/>
        <end position="50"/>
    </location>
</feature>
<evidence type="ECO:0000259" key="1">
    <source>
        <dbReference type="Pfam" id="PF07561"/>
    </source>
</evidence>
<evidence type="ECO:0000313" key="3">
    <source>
        <dbReference type="Proteomes" id="UP000658131"/>
    </source>
</evidence>
<protein>
    <submittedName>
        <fullName evidence="2">DUF1540 domain-containing protein</fullName>
    </submittedName>
</protein>
<gene>
    <name evidence="2" type="ORF">H8717_09100</name>
</gene>
<dbReference type="Pfam" id="PF07561">
    <property type="entry name" value="DUF1540"/>
    <property type="match status" value="1"/>
</dbReference>
<reference evidence="2 3" key="1">
    <citation type="submission" date="2020-08" db="EMBL/GenBank/DDBJ databases">
        <title>Genome public.</title>
        <authorList>
            <person name="Liu C."/>
            <person name="Sun Q."/>
        </authorList>
    </citation>
    <scope>NUCLEOTIDE SEQUENCE [LARGE SCALE GENOMIC DNA]</scope>
    <source>
        <strain evidence="2 3">BX1</strain>
    </source>
</reference>
<dbReference type="RefSeq" id="WP_262400067.1">
    <property type="nucleotide sequence ID" value="NZ_JACRTB010000012.1"/>
</dbReference>
<evidence type="ECO:0000313" key="2">
    <source>
        <dbReference type="EMBL" id="MBC8576559.1"/>
    </source>
</evidence>
<keyword evidence="3" id="KW-1185">Reference proteome</keyword>
<dbReference type="EMBL" id="JACRTB010000012">
    <property type="protein sequence ID" value="MBC8576559.1"/>
    <property type="molecule type" value="Genomic_DNA"/>
</dbReference>
<dbReference type="InterPro" id="IPR011437">
    <property type="entry name" value="DUF1540"/>
</dbReference>
<dbReference type="Proteomes" id="UP000658131">
    <property type="component" value="Unassembled WGS sequence"/>
</dbReference>
<accession>A0ABR7NJH6</accession>
<comment type="caution">
    <text evidence="2">The sequence shown here is derived from an EMBL/GenBank/DDBJ whole genome shotgun (WGS) entry which is preliminary data.</text>
</comment>